<protein>
    <submittedName>
        <fullName evidence="1">DUF4249 domain-containing protein</fullName>
    </submittedName>
</protein>
<gene>
    <name evidence="1" type="ORF">MUY27_08490</name>
</gene>
<proteinExistence type="predicted"/>
<dbReference type="Pfam" id="PF14054">
    <property type="entry name" value="DUF4249"/>
    <property type="match status" value="1"/>
</dbReference>
<dbReference type="RefSeq" id="WP_245129577.1">
    <property type="nucleotide sequence ID" value="NZ_JALJEJ010000003.1"/>
</dbReference>
<evidence type="ECO:0000313" key="2">
    <source>
        <dbReference type="Proteomes" id="UP001139450"/>
    </source>
</evidence>
<comment type="caution">
    <text evidence="1">The sequence shown here is derived from an EMBL/GenBank/DDBJ whole genome shotgun (WGS) entry which is preliminary data.</text>
</comment>
<dbReference type="EMBL" id="JALJEJ010000003">
    <property type="protein sequence ID" value="MCJ8209745.1"/>
    <property type="molecule type" value="Genomic_DNA"/>
</dbReference>
<keyword evidence="2" id="KW-1185">Reference proteome</keyword>
<dbReference type="AlphaFoldDB" id="A0A9X2B9H1"/>
<dbReference type="InterPro" id="IPR025345">
    <property type="entry name" value="DUF4249"/>
</dbReference>
<dbReference type="Proteomes" id="UP001139450">
    <property type="component" value="Unassembled WGS sequence"/>
</dbReference>
<organism evidence="1 2">
    <name type="scientific">Mucilaginibacter straminoryzae</name>
    <dbReference type="NCBI Taxonomy" id="2932774"/>
    <lineage>
        <taxon>Bacteria</taxon>
        <taxon>Pseudomonadati</taxon>
        <taxon>Bacteroidota</taxon>
        <taxon>Sphingobacteriia</taxon>
        <taxon>Sphingobacteriales</taxon>
        <taxon>Sphingobacteriaceae</taxon>
        <taxon>Mucilaginibacter</taxon>
    </lineage>
</organism>
<accession>A0A9X2B9H1</accession>
<dbReference type="PROSITE" id="PS51257">
    <property type="entry name" value="PROKAR_LIPOPROTEIN"/>
    <property type="match status" value="1"/>
</dbReference>
<evidence type="ECO:0000313" key="1">
    <source>
        <dbReference type="EMBL" id="MCJ8209745.1"/>
    </source>
</evidence>
<name>A0A9X2B9H1_9SPHI</name>
<sequence length="268" mass="29273">MKRILYNLLFFSIVALVTSCQDVIDLKVNSSDSQIVIEGNITDQPGTQTIKISKSVSYTSSNTYPAVTGAKVVVTDSKGNTLSFVESVPGTYTFGPFKGEPGNTYTLNVNINGNTYTAVSTMPQPVKIDSLGLKEINFGGKGNFYPEVHYQDPANIANYYRYVMYINGVLTKRIYSESDRLTNGKAVTETLFYDTDEDNKKLEKGDKVDVEMQCIDQSVYTYWHTLDAQNQNGPGGGTAPGNPPSNISNKALGYFSAHAVSKASLSVK</sequence>
<reference evidence="1" key="1">
    <citation type="submission" date="2022-04" db="EMBL/GenBank/DDBJ databases">
        <title>Mucilaginibacter sp. RS28 isolated from freshwater.</title>
        <authorList>
            <person name="Ko S.-R."/>
        </authorList>
    </citation>
    <scope>NUCLEOTIDE SEQUENCE</scope>
    <source>
        <strain evidence="1">RS28</strain>
    </source>
</reference>